<accession>A0ABT3FID2</accession>
<evidence type="ECO:0000313" key="2">
    <source>
        <dbReference type="Proteomes" id="UP001207930"/>
    </source>
</evidence>
<protein>
    <recommendedName>
        <fullName evidence="3">Terminase large subunit gp17-like C-terminal domain-containing protein</fullName>
    </recommendedName>
</protein>
<proteinExistence type="predicted"/>
<evidence type="ECO:0008006" key="3">
    <source>
        <dbReference type="Google" id="ProtNLM"/>
    </source>
</evidence>
<organism evidence="1 2">
    <name type="scientific">Luteolibacter flavescens</name>
    <dbReference type="NCBI Taxonomy" id="1859460"/>
    <lineage>
        <taxon>Bacteria</taxon>
        <taxon>Pseudomonadati</taxon>
        <taxon>Verrucomicrobiota</taxon>
        <taxon>Verrucomicrobiia</taxon>
        <taxon>Verrucomicrobiales</taxon>
        <taxon>Verrucomicrobiaceae</taxon>
        <taxon>Luteolibacter</taxon>
    </lineage>
</organism>
<dbReference type="EMBL" id="JAPDDS010000001">
    <property type="protein sequence ID" value="MCW1883109.1"/>
    <property type="molecule type" value="Genomic_DNA"/>
</dbReference>
<dbReference type="Proteomes" id="UP001207930">
    <property type="component" value="Unassembled WGS sequence"/>
</dbReference>
<name>A0ABT3FID2_9BACT</name>
<gene>
    <name evidence="1" type="ORF">OKA04_00105</name>
</gene>
<dbReference type="RefSeq" id="WP_264499073.1">
    <property type="nucleotide sequence ID" value="NZ_JAPDDS010000001.1"/>
</dbReference>
<evidence type="ECO:0000313" key="1">
    <source>
        <dbReference type="EMBL" id="MCW1883109.1"/>
    </source>
</evidence>
<comment type="caution">
    <text evidence="1">The sequence shown here is derived from an EMBL/GenBank/DDBJ whole genome shotgun (WGS) entry which is preliminary data.</text>
</comment>
<keyword evidence="2" id="KW-1185">Reference proteome</keyword>
<reference evidence="1 2" key="1">
    <citation type="submission" date="2022-10" db="EMBL/GenBank/DDBJ databases">
        <title>Luteolibacter flavescens strain MCCC 1K03193, whole genome shotgun sequencing project.</title>
        <authorList>
            <person name="Zhao G."/>
            <person name="Shen L."/>
        </authorList>
    </citation>
    <scope>NUCLEOTIDE SEQUENCE [LARGE SCALE GENOMIC DNA]</scope>
    <source>
        <strain evidence="1 2">MCCC 1K03193</strain>
    </source>
</reference>
<sequence>MTESQFLYRMRFRSFVDFAFRELHPDESFVRNWHIDLMTEMLQMMHLERGHDLRRVIFNLPPGYLKTHICSVSFPAWLLGRDPRKSVLILSEDPEPAFEIQERCAELIGSQRFRSVFPRARIKKASRSLELDYGGWIRHAGIGYSSRHTKSDIVIIDNPQSLHSLDRIKPEHFAEIGRLLKQPKEGLIVMNTRRIAATDLSWFFHVKLNGWGRVSIPAVALEDETWSIPPDINHVQKKGDLLCFSLEGWEDIQGHLAAMGGEAFSYQYLQGQYSPPTSGEIELPDRDGMSWRAIGNFDPTWSTQRHLEKLRVLETERRKALYEGSGDGPFDTSSFV</sequence>